<dbReference type="EMBL" id="JAERUA010000021">
    <property type="protein sequence ID" value="KAI1884934.1"/>
    <property type="molecule type" value="Genomic_DNA"/>
</dbReference>
<evidence type="ECO:0000256" key="1">
    <source>
        <dbReference type="SAM" id="MobiDB-lite"/>
    </source>
</evidence>
<evidence type="ECO:0000313" key="3">
    <source>
        <dbReference type="Proteomes" id="UP000829720"/>
    </source>
</evidence>
<comment type="caution">
    <text evidence="2">The sequence shown here is derived from an EMBL/GenBank/DDBJ whole genome shotgun (WGS) entry which is preliminary data.</text>
</comment>
<reference evidence="2" key="1">
    <citation type="submission" date="2021-01" db="EMBL/GenBank/DDBJ databases">
        <authorList>
            <person name="Zahm M."/>
            <person name="Roques C."/>
            <person name="Cabau C."/>
            <person name="Klopp C."/>
            <person name="Donnadieu C."/>
            <person name="Jouanno E."/>
            <person name="Lampietro C."/>
            <person name="Louis A."/>
            <person name="Herpin A."/>
            <person name="Echchiki A."/>
            <person name="Berthelot C."/>
            <person name="Parey E."/>
            <person name="Roest-Crollius H."/>
            <person name="Braasch I."/>
            <person name="Postlethwait J."/>
            <person name="Bobe J."/>
            <person name="Montfort J."/>
            <person name="Bouchez O."/>
            <person name="Begum T."/>
            <person name="Mejri S."/>
            <person name="Adams A."/>
            <person name="Chen W.-J."/>
            <person name="Guiguen Y."/>
        </authorList>
    </citation>
    <scope>NUCLEOTIDE SEQUENCE</scope>
    <source>
        <tissue evidence="2">Blood</tissue>
    </source>
</reference>
<dbReference type="OrthoDB" id="6235974at2759"/>
<sequence length="327" mass="34730">MYSLLHVLPSPLRSLPLVADLLDTTDLLETCIDEVIRAPVPMATASLPEEAGPSAVPAAFSATVEESVTLCEAAARLKQLEIESVPLSAPSRSNINLNMNNQEDVVKLTEKCLNSEIKSNILKAQAEAALKCSREEHIVTGDKNCNIQEAASRNKGRGGRLGSSSSLGASGWTERQESRDLLRPALLPCVGPSDELKTEDLLASLSAIPIEPANEAPPPKAKPDDLEPLIASLTDNLIDFTDPTPVVQPKPVISPRWIVPTAATGVFTNGLLDHDCLGKTAPLHPEGGAHTAHSQVSHTHTVIATSAVTPPPKEDGSRPKHLLTTEL</sequence>
<accession>A0A8T3CNX5</accession>
<evidence type="ECO:0000313" key="2">
    <source>
        <dbReference type="EMBL" id="KAI1884934.1"/>
    </source>
</evidence>
<feature type="region of interest" description="Disordered" evidence="1">
    <location>
        <begin position="150"/>
        <end position="175"/>
    </location>
</feature>
<dbReference type="AlphaFoldDB" id="A0A8T3CNX5"/>
<feature type="region of interest" description="Disordered" evidence="1">
    <location>
        <begin position="306"/>
        <end position="327"/>
    </location>
</feature>
<name>A0A8T3CNX5_9TELE</name>
<proteinExistence type="predicted"/>
<protein>
    <submittedName>
        <fullName evidence="2">Uncharacterized protein</fullName>
    </submittedName>
</protein>
<gene>
    <name evidence="2" type="ORF">AGOR_G00215010</name>
</gene>
<organism evidence="2 3">
    <name type="scientific">Albula goreensis</name>
    <dbReference type="NCBI Taxonomy" id="1534307"/>
    <lineage>
        <taxon>Eukaryota</taxon>
        <taxon>Metazoa</taxon>
        <taxon>Chordata</taxon>
        <taxon>Craniata</taxon>
        <taxon>Vertebrata</taxon>
        <taxon>Euteleostomi</taxon>
        <taxon>Actinopterygii</taxon>
        <taxon>Neopterygii</taxon>
        <taxon>Teleostei</taxon>
        <taxon>Albuliformes</taxon>
        <taxon>Albulidae</taxon>
        <taxon>Albula</taxon>
    </lineage>
</organism>
<feature type="compositionally biased region" description="Low complexity" evidence="1">
    <location>
        <begin position="162"/>
        <end position="171"/>
    </location>
</feature>
<keyword evidence="3" id="KW-1185">Reference proteome</keyword>
<dbReference type="Proteomes" id="UP000829720">
    <property type="component" value="Unassembled WGS sequence"/>
</dbReference>